<feature type="domain" description="ABC transmembrane type-1" evidence="8">
    <location>
        <begin position="75"/>
        <end position="266"/>
    </location>
</feature>
<dbReference type="KEGG" id="tle:Tlet_0215"/>
<comment type="subcellular location">
    <subcellularLocation>
        <location evidence="1 7">Cell membrane</location>
        <topology evidence="1 7">Multi-pass membrane protein</topology>
    </subcellularLocation>
</comment>
<feature type="transmembrane region" description="Helical" evidence="7">
    <location>
        <begin position="14"/>
        <end position="35"/>
    </location>
</feature>
<organism evidence="9 10">
    <name type="scientific">Pseudothermotoga lettingae (strain ATCC BAA-301 / DSM 14385 / NBRC 107922 / TMO)</name>
    <name type="common">Thermotoga lettingae</name>
    <dbReference type="NCBI Taxonomy" id="416591"/>
    <lineage>
        <taxon>Bacteria</taxon>
        <taxon>Thermotogati</taxon>
        <taxon>Thermotogota</taxon>
        <taxon>Thermotogae</taxon>
        <taxon>Thermotogales</taxon>
        <taxon>Thermotogaceae</taxon>
        <taxon>Pseudothermotoga</taxon>
    </lineage>
</organism>
<name>A8F3Q1_PSELT</name>
<dbReference type="eggNOG" id="COG0395">
    <property type="taxonomic scope" value="Bacteria"/>
</dbReference>
<dbReference type="CDD" id="cd06261">
    <property type="entry name" value="TM_PBP2"/>
    <property type="match status" value="1"/>
</dbReference>
<reference evidence="9 10" key="1">
    <citation type="submission" date="2007-08" db="EMBL/GenBank/DDBJ databases">
        <title>Complete sequence of Thermotoga lettingae TMO.</title>
        <authorList>
            <consortium name="US DOE Joint Genome Institute"/>
            <person name="Copeland A."/>
            <person name="Lucas S."/>
            <person name="Lapidus A."/>
            <person name="Barry K."/>
            <person name="Glavina del Rio T."/>
            <person name="Dalin E."/>
            <person name="Tice H."/>
            <person name="Pitluck S."/>
            <person name="Foster B."/>
            <person name="Bruce D."/>
            <person name="Schmutz J."/>
            <person name="Larimer F."/>
            <person name="Land M."/>
            <person name="Hauser L."/>
            <person name="Kyrpides N."/>
            <person name="Mikhailova N."/>
            <person name="Nelson K."/>
            <person name="Gogarten J.P."/>
            <person name="Noll K."/>
            <person name="Richardson P."/>
        </authorList>
    </citation>
    <scope>NUCLEOTIDE SEQUENCE [LARGE SCALE GENOMIC DNA]</scope>
    <source>
        <strain evidence="10">ATCC BAA-301 / DSM 14385 / NBRC 107922 / TMO</strain>
    </source>
</reference>
<dbReference type="Proteomes" id="UP000002016">
    <property type="component" value="Chromosome"/>
</dbReference>
<gene>
    <name evidence="9" type="ordered locus">Tlet_0215</name>
</gene>
<keyword evidence="5 7" id="KW-1133">Transmembrane helix</keyword>
<evidence type="ECO:0000256" key="4">
    <source>
        <dbReference type="ARBA" id="ARBA00022692"/>
    </source>
</evidence>
<evidence type="ECO:0000256" key="7">
    <source>
        <dbReference type="RuleBase" id="RU363032"/>
    </source>
</evidence>
<evidence type="ECO:0000256" key="1">
    <source>
        <dbReference type="ARBA" id="ARBA00004651"/>
    </source>
</evidence>
<dbReference type="STRING" id="416591.Tlet_0215"/>
<dbReference type="SUPFAM" id="SSF161098">
    <property type="entry name" value="MetI-like"/>
    <property type="match status" value="1"/>
</dbReference>
<dbReference type="InterPro" id="IPR000515">
    <property type="entry name" value="MetI-like"/>
</dbReference>
<feature type="transmembrane region" description="Helical" evidence="7">
    <location>
        <begin position="185"/>
        <end position="207"/>
    </location>
</feature>
<keyword evidence="4 7" id="KW-0812">Transmembrane</keyword>
<dbReference type="GO" id="GO:0005886">
    <property type="term" value="C:plasma membrane"/>
    <property type="evidence" value="ECO:0007669"/>
    <property type="project" value="UniProtKB-SubCell"/>
</dbReference>
<dbReference type="OrthoDB" id="9771544at2"/>
<evidence type="ECO:0000256" key="6">
    <source>
        <dbReference type="ARBA" id="ARBA00023136"/>
    </source>
</evidence>
<dbReference type="RefSeq" id="WP_012002266.1">
    <property type="nucleotide sequence ID" value="NC_009828.1"/>
</dbReference>
<feature type="transmembrane region" description="Helical" evidence="7">
    <location>
        <begin position="248"/>
        <end position="267"/>
    </location>
</feature>
<keyword evidence="2 7" id="KW-0813">Transport</keyword>
<feature type="transmembrane region" description="Helical" evidence="7">
    <location>
        <begin position="79"/>
        <end position="98"/>
    </location>
</feature>
<dbReference type="EMBL" id="CP000812">
    <property type="protein sequence ID" value="ABV32785.1"/>
    <property type="molecule type" value="Genomic_DNA"/>
</dbReference>
<sequence precursor="true">MSKKKKITCILLEIVRYAIIIFGAFWMILPFFWMFSASLMTPQELLSDVPKWLPEKPQWGNYVEVLRRIPLFNYYKNSFLVSGSVTLITIITSSLSGYAFSKLKFAGRKILFGFVLSTMMFPVFIFLIPVYYLMRLFGWLDNYLSLIIPFAVSGYGIFLMRQFIMTIPDELLDSSRLDGASEFRIYISIILPLLKPAIATLAILTFIGQWNSFLWPLIVTSTAQKLMTLPVGISRLSLAFSTTETQHLILTALVYQVVPMVIIFLYLQRYYVRGFVLSGFANV</sequence>
<accession>A8F3Q1</accession>
<dbReference type="Pfam" id="PF00528">
    <property type="entry name" value="BPD_transp_1"/>
    <property type="match status" value="1"/>
</dbReference>
<dbReference type="GO" id="GO:0055085">
    <property type="term" value="P:transmembrane transport"/>
    <property type="evidence" value="ECO:0007669"/>
    <property type="project" value="InterPro"/>
</dbReference>
<evidence type="ECO:0000313" key="10">
    <source>
        <dbReference type="Proteomes" id="UP000002016"/>
    </source>
</evidence>
<keyword evidence="3" id="KW-1003">Cell membrane</keyword>
<dbReference type="PANTHER" id="PTHR43744:SF12">
    <property type="entry name" value="ABC TRANSPORTER PERMEASE PROTEIN MG189-RELATED"/>
    <property type="match status" value="1"/>
</dbReference>
<keyword evidence="6 7" id="KW-0472">Membrane</keyword>
<dbReference type="PANTHER" id="PTHR43744">
    <property type="entry name" value="ABC TRANSPORTER PERMEASE PROTEIN MG189-RELATED-RELATED"/>
    <property type="match status" value="1"/>
</dbReference>
<feature type="transmembrane region" description="Helical" evidence="7">
    <location>
        <begin position="143"/>
        <end position="164"/>
    </location>
</feature>
<dbReference type="Gene3D" id="1.10.3720.10">
    <property type="entry name" value="MetI-like"/>
    <property type="match status" value="1"/>
</dbReference>
<evidence type="ECO:0000313" key="9">
    <source>
        <dbReference type="EMBL" id="ABV32785.1"/>
    </source>
</evidence>
<evidence type="ECO:0000259" key="8">
    <source>
        <dbReference type="PROSITE" id="PS50928"/>
    </source>
</evidence>
<keyword evidence="10" id="KW-1185">Reference proteome</keyword>
<dbReference type="PROSITE" id="PS50928">
    <property type="entry name" value="ABC_TM1"/>
    <property type="match status" value="1"/>
</dbReference>
<evidence type="ECO:0000256" key="3">
    <source>
        <dbReference type="ARBA" id="ARBA00022475"/>
    </source>
</evidence>
<comment type="similarity">
    <text evidence="7">Belongs to the binding-protein-dependent transport system permease family.</text>
</comment>
<dbReference type="AlphaFoldDB" id="A8F3Q1"/>
<proteinExistence type="inferred from homology"/>
<reference evidence="9 10" key="2">
    <citation type="journal article" date="2009" name="Proc. Natl. Acad. Sci. U.S.A.">
        <title>On the chimeric nature, thermophilic origin, and phylogenetic placement of the Thermotogales.</title>
        <authorList>
            <person name="Zhaxybayeva O."/>
            <person name="Swithers K.S."/>
            <person name="Lapierre P."/>
            <person name="Fournier G.P."/>
            <person name="Bickhart D.M."/>
            <person name="DeBoy R.T."/>
            <person name="Nelson K.E."/>
            <person name="Nesbo C.L."/>
            <person name="Doolittle W.F."/>
            <person name="Gogarten J.P."/>
            <person name="Noll K.M."/>
        </authorList>
    </citation>
    <scope>NUCLEOTIDE SEQUENCE [LARGE SCALE GENOMIC DNA]</scope>
    <source>
        <strain evidence="10">ATCC BAA-301 / DSM 14385 / NBRC 107922 / TMO</strain>
    </source>
</reference>
<dbReference type="InterPro" id="IPR035906">
    <property type="entry name" value="MetI-like_sf"/>
</dbReference>
<evidence type="ECO:0000256" key="2">
    <source>
        <dbReference type="ARBA" id="ARBA00022448"/>
    </source>
</evidence>
<dbReference type="HOGENOM" id="CLU_016047_1_1_0"/>
<protein>
    <submittedName>
        <fullName evidence="9">Binding-protein-dependent transport systems inner membrane component</fullName>
    </submittedName>
</protein>
<evidence type="ECO:0000256" key="5">
    <source>
        <dbReference type="ARBA" id="ARBA00022989"/>
    </source>
</evidence>
<feature type="transmembrane region" description="Helical" evidence="7">
    <location>
        <begin position="110"/>
        <end position="131"/>
    </location>
</feature>